<reference evidence="1" key="2">
    <citation type="submission" date="2020-06" db="EMBL/GenBank/DDBJ databases">
        <authorList>
            <person name="Sheffer M."/>
        </authorList>
    </citation>
    <scope>NUCLEOTIDE SEQUENCE</scope>
</reference>
<gene>
    <name evidence="1" type="ORF">HNY73_006177</name>
</gene>
<dbReference type="AlphaFoldDB" id="A0A8T0FNU5"/>
<dbReference type="EMBL" id="JABXBU010000011">
    <property type="protein sequence ID" value="KAF8791289.1"/>
    <property type="molecule type" value="Genomic_DNA"/>
</dbReference>
<protein>
    <submittedName>
        <fullName evidence="1">Uncharacterized protein</fullName>
    </submittedName>
</protein>
<evidence type="ECO:0000313" key="2">
    <source>
        <dbReference type="Proteomes" id="UP000807504"/>
    </source>
</evidence>
<comment type="caution">
    <text evidence="1">The sequence shown here is derived from an EMBL/GenBank/DDBJ whole genome shotgun (WGS) entry which is preliminary data.</text>
</comment>
<sequence length="342" mass="40577">MEIDLEIAYELKSLCYLNIVLAQIRNNARLTEENFITENYVKETYLQKQYELSLQIEMLPLPNCLIRELSLLLNKIFSEIQYFWDSNSRIGIAGEAHILDTRNWNLDGSLNEKKIAKAISQDSKINKCQRFVLAFHNCLEEEAALLWDQLSLPERVEARSSGVRYFRKNIFMFMYLENKSFYTDVNALSFRLRNVEDERKIEKVLNLAKQENMIPKIMRFCLSLLNPEQQKEICIKNPGGVLRALLTWPYHQQFITVANYFWNTIPEEKFCNIISLIACELQTHPQVEQLQILKEFWDASPDKFKVYLMQEERFTCLIHFFDSLENMTPNLMLFHIWKGTWP</sequence>
<organism evidence="1 2">
    <name type="scientific">Argiope bruennichi</name>
    <name type="common">Wasp spider</name>
    <name type="synonym">Aranea bruennichi</name>
    <dbReference type="NCBI Taxonomy" id="94029"/>
    <lineage>
        <taxon>Eukaryota</taxon>
        <taxon>Metazoa</taxon>
        <taxon>Ecdysozoa</taxon>
        <taxon>Arthropoda</taxon>
        <taxon>Chelicerata</taxon>
        <taxon>Arachnida</taxon>
        <taxon>Araneae</taxon>
        <taxon>Araneomorphae</taxon>
        <taxon>Entelegynae</taxon>
        <taxon>Araneoidea</taxon>
        <taxon>Araneidae</taxon>
        <taxon>Argiope</taxon>
    </lineage>
</organism>
<reference evidence="1" key="1">
    <citation type="journal article" date="2020" name="bioRxiv">
        <title>Chromosome-level reference genome of the European wasp spider Argiope bruennichi: a resource for studies on range expansion and evolutionary adaptation.</title>
        <authorList>
            <person name="Sheffer M.M."/>
            <person name="Hoppe A."/>
            <person name="Krehenwinkel H."/>
            <person name="Uhl G."/>
            <person name="Kuss A.W."/>
            <person name="Jensen L."/>
            <person name="Jensen C."/>
            <person name="Gillespie R.G."/>
            <person name="Hoff K.J."/>
            <person name="Prost S."/>
        </authorList>
    </citation>
    <scope>NUCLEOTIDE SEQUENCE</scope>
</reference>
<name>A0A8T0FNU5_ARGBR</name>
<dbReference type="Proteomes" id="UP000807504">
    <property type="component" value="Unassembled WGS sequence"/>
</dbReference>
<keyword evidence="2" id="KW-1185">Reference proteome</keyword>
<evidence type="ECO:0000313" key="1">
    <source>
        <dbReference type="EMBL" id="KAF8791289.1"/>
    </source>
</evidence>
<proteinExistence type="predicted"/>
<dbReference type="OrthoDB" id="10479701at2759"/>
<accession>A0A8T0FNU5</accession>